<evidence type="ECO:0000313" key="2">
    <source>
        <dbReference type="Proteomes" id="UP001595741"/>
    </source>
</evidence>
<accession>A0ABV7RE02</accession>
<name>A0ABV7RE02_9NEIS</name>
<gene>
    <name evidence="1" type="ORF">ACFOLG_02830</name>
</gene>
<keyword evidence="2" id="KW-1185">Reference proteome</keyword>
<proteinExistence type="predicted"/>
<comment type="caution">
    <text evidence="1">The sequence shown here is derived from an EMBL/GenBank/DDBJ whole genome shotgun (WGS) entry which is preliminary data.</text>
</comment>
<dbReference type="Proteomes" id="UP001595741">
    <property type="component" value="Unassembled WGS sequence"/>
</dbReference>
<sequence>MKQANNFVILSFILPTISIANESICVDSINFSYSAHVWSRKKEELARKNSRLTEQNITINITNNENQNITKISDSDTQEGLGTKESWYLGGVAGTTGPALITKKNGFTFYETTGTCSITYKNGMSGTGLCYSARTIGKSSDIEINAGPESPQLL</sequence>
<evidence type="ECO:0000313" key="1">
    <source>
        <dbReference type="EMBL" id="MFC3531108.1"/>
    </source>
</evidence>
<reference evidence="2" key="1">
    <citation type="journal article" date="2019" name="Int. J. Syst. Evol. Microbiol.">
        <title>The Global Catalogue of Microorganisms (GCM) 10K type strain sequencing project: providing services to taxonomists for standard genome sequencing and annotation.</title>
        <authorList>
            <consortium name="The Broad Institute Genomics Platform"/>
            <consortium name="The Broad Institute Genome Sequencing Center for Infectious Disease"/>
            <person name="Wu L."/>
            <person name="Ma J."/>
        </authorList>
    </citation>
    <scope>NUCLEOTIDE SEQUENCE [LARGE SCALE GENOMIC DNA]</scope>
    <source>
        <strain evidence="2">KCTC 42742</strain>
    </source>
</reference>
<organism evidence="1 2">
    <name type="scientific">Vogesella facilis</name>
    <dbReference type="NCBI Taxonomy" id="1655232"/>
    <lineage>
        <taxon>Bacteria</taxon>
        <taxon>Pseudomonadati</taxon>
        <taxon>Pseudomonadota</taxon>
        <taxon>Betaproteobacteria</taxon>
        <taxon>Neisseriales</taxon>
        <taxon>Chromobacteriaceae</taxon>
        <taxon>Vogesella</taxon>
    </lineage>
</organism>
<protein>
    <submittedName>
        <fullName evidence="1">Uncharacterized protein</fullName>
    </submittedName>
</protein>
<dbReference type="EMBL" id="JBHRXN010000008">
    <property type="protein sequence ID" value="MFC3531108.1"/>
    <property type="molecule type" value="Genomic_DNA"/>
</dbReference>
<dbReference type="RefSeq" id="WP_386088151.1">
    <property type="nucleotide sequence ID" value="NZ_JBHRXN010000008.1"/>
</dbReference>